<feature type="region of interest" description="Disordered" evidence="6">
    <location>
        <begin position="162"/>
        <end position="220"/>
    </location>
</feature>
<dbReference type="RefSeq" id="XP_021868497.1">
    <property type="nucleotide sequence ID" value="XM_022019194.1"/>
</dbReference>
<dbReference type="GeneID" id="33561003"/>
<organism evidence="7 8">
    <name type="scientific">Kockovaella imperatae</name>
    <dbReference type="NCBI Taxonomy" id="4999"/>
    <lineage>
        <taxon>Eukaryota</taxon>
        <taxon>Fungi</taxon>
        <taxon>Dikarya</taxon>
        <taxon>Basidiomycota</taxon>
        <taxon>Agaricomycotina</taxon>
        <taxon>Tremellomycetes</taxon>
        <taxon>Tremellales</taxon>
        <taxon>Cuniculitremaceae</taxon>
        <taxon>Kockovaella</taxon>
    </lineage>
</organism>
<dbReference type="GO" id="GO:0003712">
    <property type="term" value="F:transcription coregulator activity"/>
    <property type="evidence" value="ECO:0007669"/>
    <property type="project" value="InterPro"/>
</dbReference>
<name>A0A1Y1U856_9TREE</name>
<comment type="caution">
    <text evidence="7">The sequence shown here is derived from an EMBL/GenBank/DDBJ whole genome shotgun (WGS) entry which is preliminary data.</text>
</comment>
<evidence type="ECO:0000256" key="6">
    <source>
        <dbReference type="SAM" id="MobiDB-lite"/>
    </source>
</evidence>
<comment type="similarity">
    <text evidence="2">Belongs to the Mediator complex subunit 22 family.</text>
</comment>
<evidence type="ECO:0000313" key="8">
    <source>
        <dbReference type="Proteomes" id="UP000193218"/>
    </source>
</evidence>
<evidence type="ECO:0000256" key="3">
    <source>
        <dbReference type="ARBA" id="ARBA00023015"/>
    </source>
</evidence>
<dbReference type="Pfam" id="PF06179">
    <property type="entry name" value="Med22"/>
    <property type="match status" value="1"/>
</dbReference>
<gene>
    <name evidence="7" type="ORF">BD324DRAFT_683646</name>
</gene>
<protein>
    <submittedName>
        <fullName evidence="7">Uncharacterized protein</fullName>
    </submittedName>
</protein>
<comment type="subcellular location">
    <subcellularLocation>
        <location evidence="1">Nucleus</location>
    </subcellularLocation>
</comment>
<dbReference type="EMBL" id="NBSH01000015">
    <property type="protein sequence ID" value="ORX34219.1"/>
    <property type="molecule type" value="Genomic_DNA"/>
</dbReference>
<keyword evidence="8" id="KW-1185">Reference proteome</keyword>
<evidence type="ECO:0000256" key="5">
    <source>
        <dbReference type="ARBA" id="ARBA00023242"/>
    </source>
</evidence>
<evidence type="ECO:0000313" key="7">
    <source>
        <dbReference type="EMBL" id="ORX34219.1"/>
    </source>
</evidence>
<evidence type="ECO:0000256" key="1">
    <source>
        <dbReference type="ARBA" id="ARBA00004123"/>
    </source>
</evidence>
<keyword evidence="5" id="KW-0539">Nucleus</keyword>
<dbReference type="InterPro" id="IPR009332">
    <property type="entry name" value="Med22"/>
</dbReference>
<feature type="region of interest" description="Disordered" evidence="6">
    <location>
        <begin position="1"/>
        <end position="35"/>
    </location>
</feature>
<dbReference type="Proteomes" id="UP000193218">
    <property type="component" value="Unassembled WGS sequence"/>
</dbReference>
<dbReference type="STRING" id="4999.A0A1Y1U856"/>
<dbReference type="AlphaFoldDB" id="A0A1Y1U856"/>
<feature type="compositionally biased region" description="Basic and acidic residues" evidence="6">
    <location>
        <begin position="189"/>
        <end position="206"/>
    </location>
</feature>
<keyword evidence="4" id="KW-0804">Transcription</keyword>
<dbReference type="GO" id="GO:0006357">
    <property type="term" value="P:regulation of transcription by RNA polymerase II"/>
    <property type="evidence" value="ECO:0007669"/>
    <property type="project" value="InterPro"/>
</dbReference>
<dbReference type="OrthoDB" id="203279at2759"/>
<feature type="compositionally biased region" description="Basic and acidic residues" evidence="6">
    <location>
        <begin position="165"/>
        <end position="181"/>
    </location>
</feature>
<sequence length="220" mass="24181">MSRPFQTDALNPGAIPSASSGRLGRTNQPLSSSARTFELPVDNLVPGSRYTAELKKTHEDWNAKIDKEVKGLAKGLKELVDLADIGTNATASSSPLPLQLRLSSLIRSTQTLRDMTHELKLLLLLSDQVSAVDSRDKEVRSVRREVNEKRQEVAREIAKLYAGDKTADNADGRPDPVDDGRASTLLEPPGHEPAEVTGEVEDKVKEDEEEEVEDEEMVEV</sequence>
<dbReference type="GO" id="GO:0016592">
    <property type="term" value="C:mediator complex"/>
    <property type="evidence" value="ECO:0007669"/>
    <property type="project" value="InterPro"/>
</dbReference>
<reference evidence="7 8" key="1">
    <citation type="submission" date="2017-03" db="EMBL/GenBank/DDBJ databases">
        <title>Widespread Adenine N6-methylation of Active Genes in Fungi.</title>
        <authorList>
            <consortium name="DOE Joint Genome Institute"/>
            <person name="Mondo S.J."/>
            <person name="Dannebaum R.O."/>
            <person name="Kuo R.C."/>
            <person name="Louie K.B."/>
            <person name="Bewick A.J."/>
            <person name="Labutti K."/>
            <person name="Haridas S."/>
            <person name="Kuo A."/>
            <person name="Salamov A."/>
            <person name="Ahrendt S.R."/>
            <person name="Lau R."/>
            <person name="Bowen B.P."/>
            <person name="Lipzen A."/>
            <person name="Sullivan W."/>
            <person name="Andreopoulos W.B."/>
            <person name="Clum A."/>
            <person name="Lindquist E."/>
            <person name="Daum C."/>
            <person name="Northen T.R."/>
            <person name="Ramamoorthy G."/>
            <person name="Schmitz R.J."/>
            <person name="Gryganskyi A."/>
            <person name="Culley D."/>
            <person name="Magnuson J."/>
            <person name="James T.Y."/>
            <person name="O'Malley M.A."/>
            <person name="Stajich J.E."/>
            <person name="Spatafora J.W."/>
            <person name="Visel A."/>
            <person name="Grigoriev I.V."/>
        </authorList>
    </citation>
    <scope>NUCLEOTIDE SEQUENCE [LARGE SCALE GENOMIC DNA]</scope>
    <source>
        <strain evidence="7 8">NRRL Y-17943</strain>
    </source>
</reference>
<proteinExistence type="inferred from homology"/>
<feature type="compositionally biased region" description="Polar residues" evidence="6">
    <location>
        <begin position="17"/>
        <end position="35"/>
    </location>
</feature>
<accession>A0A1Y1U856</accession>
<evidence type="ECO:0000256" key="4">
    <source>
        <dbReference type="ARBA" id="ARBA00023163"/>
    </source>
</evidence>
<keyword evidence="3" id="KW-0805">Transcription regulation</keyword>
<feature type="compositionally biased region" description="Acidic residues" evidence="6">
    <location>
        <begin position="207"/>
        <end position="220"/>
    </location>
</feature>
<evidence type="ECO:0000256" key="2">
    <source>
        <dbReference type="ARBA" id="ARBA00005942"/>
    </source>
</evidence>
<dbReference type="InParanoid" id="A0A1Y1U856"/>